<keyword evidence="5 13" id="KW-1133">Transmembrane helix</keyword>
<feature type="compositionally biased region" description="Basic and acidic residues" evidence="12">
    <location>
        <begin position="220"/>
        <end position="233"/>
    </location>
</feature>
<evidence type="ECO:0000256" key="8">
    <source>
        <dbReference type="ARBA" id="ARBA00023170"/>
    </source>
</evidence>
<feature type="compositionally biased region" description="Low complexity" evidence="12">
    <location>
        <begin position="966"/>
        <end position="975"/>
    </location>
</feature>
<feature type="compositionally biased region" description="Basic and acidic residues" evidence="12">
    <location>
        <begin position="194"/>
        <end position="204"/>
    </location>
</feature>
<accession>A0A6P8YK55</accession>
<dbReference type="RefSeq" id="XP_034240253.1">
    <property type="nucleotide sequence ID" value="XM_034384362.1"/>
</dbReference>
<feature type="transmembrane region" description="Helical" evidence="13">
    <location>
        <begin position="496"/>
        <end position="513"/>
    </location>
</feature>
<feature type="compositionally biased region" description="Low complexity" evidence="12">
    <location>
        <begin position="1006"/>
        <end position="1016"/>
    </location>
</feature>
<keyword evidence="4 13" id="KW-0812">Transmembrane</keyword>
<keyword evidence="10" id="KW-1071">Ligand-gated ion channel</keyword>
<feature type="region of interest" description="Disordered" evidence="12">
    <location>
        <begin position="1006"/>
        <end position="1042"/>
    </location>
</feature>
<dbReference type="OrthoDB" id="5984008at2759"/>
<feature type="region of interest" description="Disordered" evidence="12">
    <location>
        <begin position="819"/>
        <end position="986"/>
    </location>
</feature>
<name>A0A6P8YK55_THRPL</name>
<evidence type="ECO:0000256" key="10">
    <source>
        <dbReference type="ARBA" id="ARBA00023286"/>
    </source>
</evidence>
<keyword evidence="11" id="KW-0407">Ion channel</keyword>
<feature type="compositionally biased region" description="Low complexity" evidence="12">
    <location>
        <begin position="323"/>
        <end position="336"/>
    </location>
</feature>
<evidence type="ECO:0000256" key="9">
    <source>
        <dbReference type="ARBA" id="ARBA00023180"/>
    </source>
</evidence>
<feature type="domain" description="Ionotropic glutamate receptor C-terminal" evidence="14">
    <location>
        <begin position="225"/>
        <end position="681"/>
    </location>
</feature>
<dbReference type="FunFam" id="1.10.287.70:FF:000191">
    <property type="entry name" value="Glutamate receptor ionotropic, NMDA 3A"/>
    <property type="match status" value="1"/>
</dbReference>
<evidence type="ECO:0000256" key="6">
    <source>
        <dbReference type="ARBA" id="ARBA00023065"/>
    </source>
</evidence>
<keyword evidence="9" id="KW-0325">Glycoprotein</keyword>
<comment type="subcellular location">
    <subcellularLocation>
        <location evidence="1">Membrane</location>
        <topology evidence="1">Multi-pass membrane protein</topology>
    </subcellularLocation>
</comment>
<feature type="compositionally biased region" description="Acidic residues" evidence="12">
    <location>
        <begin position="172"/>
        <end position="187"/>
    </location>
</feature>
<reference evidence="16" key="1">
    <citation type="submission" date="2025-08" db="UniProtKB">
        <authorList>
            <consortium name="RefSeq"/>
        </authorList>
    </citation>
    <scope>IDENTIFICATION</scope>
    <source>
        <tissue evidence="16">Total insect</tissue>
    </source>
</reference>
<evidence type="ECO:0000259" key="14">
    <source>
        <dbReference type="SMART" id="SM00079"/>
    </source>
</evidence>
<gene>
    <name evidence="16" type="primary">LOC117644748</name>
</gene>
<feature type="transmembrane region" description="Helical" evidence="13">
    <location>
        <begin position="697"/>
        <end position="722"/>
    </location>
</feature>
<dbReference type="InterPro" id="IPR019594">
    <property type="entry name" value="Glu/Gly-bd"/>
</dbReference>
<keyword evidence="3" id="KW-0813">Transport</keyword>
<feature type="region of interest" description="Disordered" evidence="12">
    <location>
        <begin position="172"/>
        <end position="233"/>
    </location>
</feature>
<feature type="compositionally biased region" description="Gly residues" evidence="12">
    <location>
        <begin position="1025"/>
        <end position="1034"/>
    </location>
</feature>
<feature type="transmembrane region" description="Helical" evidence="13">
    <location>
        <begin position="525"/>
        <end position="550"/>
    </location>
</feature>
<keyword evidence="6" id="KW-0406">Ion transport</keyword>
<evidence type="ECO:0000256" key="4">
    <source>
        <dbReference type="ARBA" id="ARBA00022692"/>
    </source>
</evidence>
<dbReference type="FunFam" id="3.40.190.10:FF:000324">
    <property type="entry name" value="Predicted protein"/>
    <property type="match status" value="1"/>
</dbReference>
<dbReference type="Gene3D" id="3.40.190.10">
    <property type="entry name" value="Periplasmic binding protein-like II"/>
    <property type="match status" value="3"/>
</dbReference>
<protein>
    <submittedName>
        <fullName evidence="16">Uncharacterized protein LOC117644748</fullName>
    </submittedName>
</protein>
<dbReference type="GO" id="GO:0015276">
    <property type="term" value="F:ligand-gated monoatomic ion channel activity"/>
    <property type="evidence" value="ECO:0007669"/>
    <property type="project" value="InterPro"/>
</dbReference>
<dbReference type="GeneID" id="117644748"/>
<comment type="similarity">
    <text evidence="2">Belongs to the glutamate-gated ion channel (TC 1.A.10.1) family.</text>
</comment>
<evidence type="ECO:0000313" key="16">
    <source>
        <dbReference type="RefSeq" id="XP_034240253.1"/>
    </source>
</evidence>
<proteinExistence type="inferred from homology"/>
<evidence type="ECO:0000256" key="13">
    <source>
        <dbReference type="SAM" id="Phobius"/>
    </source>
</evidence>
<organism evidence="16">
    <name type="scientific">Thrips palmi</name>
    <name type="common">Melon thrips</name>
    <dbReference type="NCBI Taxonomy" id="161013"/>
    <lineage>
        <taxon>Eukaryota</taxon>
        <taxon>Metazoa</taxon>
        <taxon>Ecdysozoa</taxon>
        <taxon>Arthropoda</taxon>
        <taxon>Hexapoda</taxon>
        <taxon>Insecta</taxon>
        <taxon>Pterygota</taxon>
        <taxon>Neoptera</taxon>
        <taxon>Paraneoptera</taxon>
        <taxon>Thysanoptera</taxon>
        <taxon>Terebrantia</taxon>
        <taxon>Thripoidea</taxon>
        <taxon>Thripidae</taxon>
        <taxon>Thrips</taxon>
    </lineage>
</organism>
<dbReference type="Gene3D" id="1.10.287.70">
    <property type="match status" value="1"/>
</dbReference>
<feature type="transmembrane region" description="Helical" evidence="13">
    <location>
        <begin position="454"/>
        <end position="475"/>
    </location>
</feature>
<evidence type="ECO:0000313" key="15">
    <source>
        <dbReference type="Proteomes" id="UP000515158"/>
    </source>
</evidence>
<keyword evidence="8" id="KW-0675">Receptor</keyword>
<evidence type="ECO:0000256" key="1">
    <source>
        <dbReference type="ARBA" id="ARBA00004141"/>
    </source>
</evidence>
<dbReference type="AlphaFoldDB" id="A0A6P8YK55"/>
<feature type="compositionally biased region" description="Basic and acidic residues" evidence="12">
    <location>
        <begin position="339"/>
        <end position="349"/>
    </location>
</feature>
<evidence type="ECO:0000256" key="12">
    <source>
        <dbReference type="SAM" id="MobiDB-lite"/>
    </source>
</evidence>
<dbReference type="KEGG" id="tpal:117644748"/>
<keyword evidence="7 13" id="KW-0472">Membrane</keyword>
<dbReference type="InParanoid" id="A0A6P8YK55"/>
<dbReference type="Pfam" id="PF10613">
    <property type="entry name" value="Lig_chan-Glu_bd"/>
    <property type="match status" value="1"/>
</dbReference>
<dbReference type="PANTHER" id="PTHR18966">
    <property type="entry name" value="IONOTROPIC GLUTAMATE RECEPTOR"/>
    <property type="match status" value="1"/>
</dbReference>
<dbReference type="SMART" id="SM00079">
    <property type="entry name" value="PBPe"/>
    <property type="match status" value="1"/>
</dbReference>
<dbReference type="InterPro" id="IPR001320">
    <property type="entry name" value="Iontro_rcpt_C"/>
</dbReference>
<evidence type="ECO:0000256" key="5">
    <source>
        <dbReference type="ARBA" id="ARBA00022989"/>
    </source>
</evidence>
<sequence length="1074" mass="118049">MPRTFSTLMAKELRVAAKEAMAGRADWLEDRPAKTLSASFQILNLVRQPVPPMARASAPLLQQATHQTDEVVDAIDEEGETVTGMWRGVGRVLGRVVDLDTIVWPGGDLVVPGLSARARSVFRIVTALAPPFVMEAELDEDGQCLRGLPCHRLLTRGKDNLTLVFSELETQEREDAEEVVVPEDVVDVPDYPQDEPKGEPRDDGPASTESTAGADAGGGRTDHDRYFMSDRGDSEEQFDLPRYKYRTNCCYGLAMDLLENIAHELEFDFHLYVVSDGVFGSQVHEHQHHNHKPYYASGQPQHTQQSHHLEQDLQPKNAPPPAGQHGQHGQHGQQGAEQAMHDAEQDQRLQHHQKQKYSPGGEQRPQRSRVNRESRAPGLAPPGRAARKWNGIVGDLTSGAAHMSFAALSVSSSRSEVMDFSVPFFYSGVSFLAAPTQKSEIPLHAFLLPFSPELWIAIFLSLNLTAIAVAVYEWLSPFGLNPWGRQRSKNFSIASALWVMWGLLCGHLVAFKAPKSWPNKFLINVWGGFSVLFVASYTANIAALIAGLFFHNAVSNYHDRSLLSQKVGAPRHSAADYYVHRANPHLWEHMQRFSVATVEEGVHRLRNGTLDILIADTPILDYYRATDHGCKLQKIGDAINEDTYAVGMAKGFPLKDSVSAVIAKYTNNGYMDILQEKWYGGLPCFKLANDMAQPRPLGVAAVAGVFILLGLGMAVGILILVVEHLFYKYTLPLLRHKPKGTIWKSRNIMFFSQKLYRFINCVELVSPHHAARELVHTLRQGQITSLFQKSVKRKEHEQRRRRKSKAQFFEMIQEIRRVQQEERAEGSAPGEEGGDSVGSPGDGPSLRPDGQRRRSKSPCASRLDIARRLSRELFSRSPKGDEAGSRSSLSVRRFSSEAALSPRLLGAAVGRRLSKGSTSPPDLNSRRASHLDSVGAKLNPIGESGASRSASRLFNGRNGNNGGGSSSTTVVVVGPVPEPPAPAIPADTTADTLLEETEEDEEACKASLDAGAAAVASRRHPGKAKGAGKGGKGRPGSLHRLSRDELLGLSRCSEAELREHLVRAIREKDGADPP</sequence>
<evidence type="ECO:0000256" key="11">
    <source>
        <dbReference type="ARBA" id="ARBA00023303"/>
    </source>
</evidence>
<evidence type="ECO:0000256" key="2">
    <source>
        <dbReference type="ARBA" id="ARBA00008685"/>
    </source>
</evidence>
<feature type="compositionally biased region" description="Basic and acidic residues" evidence="12">
    <location>
        <begin position="864"/>
        <end position="884"/>
    </location>
</feature>
<dbReference type="SUPFAM" id="SSF53850">
    <property type="entry name" value="Periplasmic binding protein-like II"/>
    <property type="match status" value="1"/>
</dbReference>
<keyword evidence="15" id="KW-1185">Reference proteome</keyword>
<feature type="region of interest" description="Disordered" evidence="12">
    <location>
        <begin position="283"/>
        <end position="386"/>
    </location>
</feature>
<evidence type="ECO:0000256" key="3">
    <source>
        <dbReference type="ARBA" id="ARBA00022448"/>
    </source>
</evidence>
<dbReference type="Pfam" id="PF00060">
    <property type="entry name" value="Lig_chan"/>
    <property type="match status" value="1"/>
</dbReference>
<dbReference type="GO" id="GO:0016020">
    <property type="term" value="C:membrane"/>
    <property type="evidence" value="ECO:0007669"/>
    <property type="project" value="UniProtKB-SubCell"/>
</dbReference>
<dbReference type="Proteomes" id="UP000515158">
    <property type="component" value="Unplaced"/>
</dbReference>
<dbReference type="InterPro" id="IPR015683">
    <property type="entry name" value="Ionotropic_Glu_rcpt"/>
</dbReference>
<evidence type="ECO:0000256" key="7">
    <source>
        <dbReference type="ARBA" id="ARBA00023136"/>
    </source>
</evidence>